<protein>
    <recommendedName>
        <fullName evidence="1">F-box domain-containing protein</fullName>
    </recommendedName>
</protein>
<dbReference type="SUPFAM" id="SSF52047">
    <property type="entry name" value="RNI-like"/>
    <property type="match status" value="1"/>
</dbReference>
<evidence type="ECO:0000259" key="1">
    <source>
        <dbReference type="Pfam" id="PF12937"/>
    </source>
</evidence>
<evidence type="ECO:0000313" key="2">
    <source>
        <dbReference type="EMBL" id="KAG1315441.1"/>
    </source>
</evidence>
<feature type="domain" description="F-box" evidence="1">
    <location>
        <begin position="4"/>
        <end position="52"/>
    </location>
</feature>
<organism evidence="2 3">
    <name type="scientific">Rhizopus oryzae</name>
    <name type="common">Mucormycosis agent</name>
    <name type="synonym">Rhizopus arrhizus var. delemar</name>
    <dbReference type="NCBI Taxonomy" id="64495"/>
    <lineage>
        <taxon>Eukaryota</taxon>
        <taxon>Fungi</taxon>
        <taxon>Fungi incertae sedis</taxon>
        <taxon>Mucoromycota</taxon>
        <taxon>Mucoromycotina</taxon>
        <taxon>Mucoromycetes</taxon>
        <taxon>Mucorales</taxon>
        <taxon>Mucorineae</taxon>
        <taxon>Rhizopodaceae</taxon>
        <taxon>Rhizopus</taxon>
    </lineage>
</organism>
<accession>A0A9P6XJY5</accession>
<gene>
    <name evidence="2" type="ORF">G6F64_000661</name>
</gene>
<reference evidence="2" key="1">
    <citation type="journal article" date="2020" name="Microb. Genom.">
        <title>Genetic diversity of clinical and environmental Mucorales isolates obtained from an investigation of mucormycosis cases among solid organ transplant recipients.</title>
        <authorList>
            <person name="Nguyen M.H."/>
            <person name="Kaul D."/>
            <person name="Muto C."/>
            <person name="Cheng S.J."/>
            <person name="Richter R.A."/>
            <person name="Bruno V.M."/>
            <person name="Liu G."/>
            <person name="Beyhan S."/>
            <person name="Sundermann A.J."/>
            <person name="Mounaud S."/>
            <person name="Pasculle A.W."/>
            <person name="Nierman W.C."/>
            <person name="Driscoll E."/>
            <person name="Cumbie R."/>
            <person name="Clancy C.J."/>
            <person name="Dupont C.L."/>
        </authorList>
    </citation>
    <scope>NUCLEOTIDE SEQUENCE</scope>
    <source>
        <strain evidence="2">GL11</strain>
    </source>
</reference>
<dbReference type="Proteomes" id="UP000716291">
    <property type="component" value="Unassembled WGS sequence"/>
</dbReference>
<keyword evidence="3" id="KW-1185">Reference proteome</keyword>
<dbReference type="EMBL" id="JAANQT010000042">
    <property type="protein sequence ID" value="KAG1315441.1"/>
    <property type="molecule type" value="Genomic_DNA"/>
</dbReference>
<proteinExistence type="predicted"/>
<dbReference type="AlphaFoldDB" id="A0A9P6XJY5"/>
<dbReference type="Gene3D" id="3.80.10.10">
    <property type="entry name" value="Ribonuclease Inhibitor"/>
    <property type="match status" value="1"/>
</dbReference>
<comment type="caution">
    <text evidence="2">The sequence shown here is derived from an EMBL/GenBank/DDBJ whole genome shotgun (WGS) entry which is preliminary data.</text>
</comment>
<dbReference type="InterPro" id="IPR032675">
    <property type="entry name" value="LRR_dom_sf"/>
</dbReference>
<evidence type="ECO:0000313" key="3">
    <source>
        <dbReference type="Proteomes" id="UP000716291"/>
    </source>
</evidence>
<dbReference type="Pfam" id="PF12937">
    <property type="entry name" value="F-box-like"/>
    <property type="match status" value="1"/>
</dbReference>
<dbReference type="InterPro" id="IPR001810">
    <property type="entry name" value="F-box_dom"/>
</dbReference>
<dbReference type="OrthoDB" id="2203450at2759"/>
<sequence>MSKWCELPTEILLQVLKEIEKEAEDTLIYLQCLLVCSNWNRITCIHLYKTIYVDSHVTQRKLIRCLNESRLGQIVECMDFSASLYLIEGVIQQFAELCPNVKRIEYFRDPKRDLYDQLAQHFKNLEQIPSPSMYEESEYIHCALRYQHSLKVLYIPRKDHPMSEKGKWLTHQIQQFPKLHSLIAHDTTAGLRDFEEMMDICQVKEFRMYTNEAIDIAQECNHSFIKPCCNIQSLNAAIDFDDGLFPYIMQRFPNLKYLEINIYFPRTTSTKMKQVRYFANHLQTFLNYLQSIPKHNIKFHSSIELLSNIMEYTNNGDLSVSVYSDPSLYQAEDLVPEISIEKHKASLSYSRYCQRSHLFDIWTRCSKHIIHLDLCMTVINKEDKIYQSILDVFATCKRIKSVEYTIECDMILPIELAKTPLHNHSLRELFLKANYIYPEVYTIYSHWLPGLKRLSIEIPYKSGSQHKIPMPQTHLNSLKLVFRDPVYLQHGLLLQASACVVLKIRTNAERKVYTISQQDGLVAIEETNVPAILI</sequence>
<name>A0A9P6XJY5_RHIOR</name>